<evidence type="ECO:0000313" key="1">
    <source>
        <dbReference type="EMBL" id="KAK9978948.1"/>
    </source>
</evidence>
<accession>A0AAW2B0S3</accession>
<keyword evidence="2" id="KW-1185">Reference proteome</keyword>
<gene>
    <name evidence="1" type="ORF">ABG768_020684</name>
</gene>
<name>A0AAW2B0S3_CULAL</name>
<feature type="non-terminal residue" evidence="1">
    <location>
        <position position="1"/>
    </location>
</feature>
<reference evidence="1 2" key="1">
    <citation type="submission" date="2024-05" db="EMBL/GenBank/DDBJ databases">
        <title>A high-quality chromosomal-level genome assembly of Topmouth culter (Culter alburnus).</title>
        <authorList>
            <person name="Zhao H."/>
        </authorList>
    </citation>
    <scope>NUCLEOTIDE SEQUENCE [LARGE SCALE GENOMIC DNA]</scope>
    <source>
        <strain evidence="1">CATC2023</strain>
        <tissue evidence="1">Muscle</tissue>
    </source>
</reference>
<sequence>ADVTQMEKGEGERCIYVAETAISQVLGADRTVIDRQGRRSLVIRSSSTKRAGGHTH</sequence>
<dbReference type="EMBL" id="JAWDJR010000003">
    <property type="protein sequence ID" value="KAK9978948.1"/>
    <property type="molecule type" value="Genomic_DNA"/>
</dbReference>
<proteinExistence type="predicted"/>
<dbReference type="Proteomes" id="UP001479290">
    <property type="component" value="Unassembled WGS sequence"/>
</dbReference>
<dbReference type="AlphaFoldDB" id="A0AAW2B0S3"/>
<evidence type="ECO:0000313" key="2">
    <source>
        <dbReference type="Proteomes" id="UP001479290"/>
    </source>
</evidence>
<organism evidence="1 2">
    <name type="scientific">Culter alburnus</name>
    <name type="common">Topmouth culter</name>
    <dbReference type="NCBI Taxonomy" id="194366"/>
    <lineage>
        <taxon>Eukaryota</taxon>
        <taxon>Metazoa</taxon>
        <taxon>Chordata</taxon>
        <taxon>Craniata</taxon>
        <taxon>Vertebrata</taxon>
        <taxon>Euteleostomi</taxon>
        <taxon>Actinopterygii</taxon>
        <taxon>Neopterygii</taxon>
        <taxon>Teleostei</taxon>
        <taxon>Ostariophysi</taxon>
        <taxon>Cypriniformes</taxon>
        <taxon>Xenocyprididae</taxon>
        <taxon>Xenocypridinae</taxon>
        <taxon>Culter</taxon>
    </lineage>
</organism>
<protein>
    <submittedName>
        <fullName evidence="1">Uncharacterized protein</fullName>
    </submittedName>
</protein>
<comment type="caution">
    <text evidence="1">The sequence shown here is derived from an EMBL/GenBank/DDBJ whole genome shotgun (WGS) entry which is preliminary data.</text>
</comment>
<feature type="non-terminal residue" evidence="1">
    <location>
        <position position="56"/>
    </location>
</feature>